<feature type="compositionally biased region" description="Basic and acidic residues" evidence="1">
    <location>
        <begin position="74"/>
        <end position="87"/>
    </location>
</feature>
<evidence type="ECO:0000313" key="3">
    <source>
        <dbReference type="Proteomes" id="UP000479710"/>
    </source>
</evidence>
<proteinExistence type="predicted"/>
<dbReference type="Proteomes" id="UP000479710">
    <property type="component" value="Unassembled WGS sequence"/>
</dbReference>
<gene>
    <name evidence="2" type="ORF">E2562_018144</name>
</gene>
<name>A0A6G1C783_9ORYZ</name>
<dbReference type="AlphaFoldDB" id="A0A6G1C783"/>
<keyword evidence="3" id="KW-1185">Reference proteome</keyword>
<dbReference type="EMBL" id="SPHZ02000010">
    <property type="protein sequence ID" value="KAF0896010.1"/>
    <property type="molecule type" value="Genomic_DNA"/>
</dbReference>
<feature type="region of interest" description="Disordered" evidence="1">
    <location>
        <begin position="56"/>
        <end position="87"/>
    </location>
</feature>
<feature type="region of interest" description="Disordered" evidence="1">
    <location>
        <begin position="1"/>
        <end position="23"/>
    </location>
</feature>
<sequence>MRPADAELASGWDWEPGTMSDGRRRWQSLGTQAASGVGLEAQPSRPRGVGVAVAWIREPSPGGNGERSAAPPPARDRVASRSGGRED</sequence>
<evidence type="ECO:0000256" key="1">
    <source>
        <dbReference type="SAM" id="MobiDB-lite"/>
    </source>
</evidence>
<protein>
    <submittedName>
        <fullName evidence="2">Uncharacterized protein</fullName>
    </submittedName>
</protein>
<comment type="caution">
    <text evidence="2">The sequence shown here is derived from an EMBL/GenBank/DDBJ whole genome shotgun (WGS) entry which is preliminary data.</text>
</comment>
<organism evidence="2 3">
    <name type="scientific">Oryza meyeriana var. granulata</name>
    <dbReference type="NCBI Taxonomy" id="110450"/>
    <lineage>
        <taxon>Eukaryota</taxon>
        <taxon>Viridiplantae</taxon>
        <taxon>Streptophyta</taxon>
        <taxon>Embryophyta</taxon>
        <taxon>Tracheophyta</taxon>
        <taxon>Spermatophyta</taxon>
        <taxon>Magnoliopsida</taxon>
        <taxon>Liliopsida</taxon>
        <taxon>Poales</taxon>
        <taxon>Poaceae</taxon>
        <taxon>BOP clade</taxon>
        <taxon>Oryzoideae</taxon>
        <taxon>Oryzeae</taxon>
        <taxon>Oryzinae</taxon>
        <taxon>Oryza</taxon>
        <taxon>Oryza meyeriana</taxon>
    </lineage>
</organism>
<evidence type="ECO:0000313" key="2">
    <source>
        <dbReference type="EMBL" id="KAF0896010.1"/>
    </source>
</evidence>
<accession>A0A6G1C783</accession>
<reference evidence="2 3" key="1">
    <citation type="submission" date="2019-11" db="EMBL/GenBank/DDBJ databases">
        <title>Whole genome sequence of Oryza granulata.</title>
        <authorList>
            <person name="Li W."/>
        </authorList>
    </citation>
    <scope>NUCLEOTIDE SEQUENCE [LARGE SCALE GENOMIC DNA]</scope>
    <source>
        <strain evidence="3">cv. Menghai</strain>
        <tissue evidence="2">Leaf</tissue>
    </source>
</reference>